<name>A0A6A6RBK9_9PEZI</name>
<evidence type="ECO:0000313" key="3">
    <source>
        <dbReference type="Proteomes" id="UP000799750"/>
    </source>
</evidence>
<accession>A0A6A6RBK9</accession>
<dbReference type="EMBL" id="MU004181">
    <property type="protein sequence ID" value="KAF2502109.1"/>
    <property type="molecule type" value="Genomic_DNA"/>
</dbReference>
<gene>
    <name evidence="2" type="ORF">BU16DRAFT_532503</name>
</gene>
<reference evidence="2" key="1">
    <citation type="journal article" date="2020" name="Stud. Mycol.">
        <title>101 Dothideomycetes genomes: a test case for predicting lifestyles and emergence of pathogens.</title>
        <authorList>
            <person name="Haridas S."/>
            <person name="Albert R."/>
            <person name="Binder M."/>
            <person name="Bloem J."/>
            <person name="Labutti K."/>
            <person name="Salamov A."/>
            <person name="Andreopoulos B."/>
            <person name="Baker S."/>
            <person name="Barry K."/>
            <person name="Bills G."/>
            <person name="Bluhm B."/>
            <person name="Cannon C."/>
            <person name="Castanera R."/>
            <person name="Culley D."/>
            <person name="Daum C."/>
            <person name="Ezra D."/>
            <person name="Gonzalez J."/>
            <person name="Henrissat B."/>
            <person name="Kuo A."/>
            <person name="Liang C."/>
            <person name="Lipzen A."/>
            <person name="Lutzoni F."/>
            <person name="Magnuson J."/>
            <person name="Mondo S."/>
            <person name="Nolan M."/>
            <person name="Ohm R."/>
            <person name="Pangilinan J."/>
            <person name="Park H.-J."/>
            <person name="Ramirez L."/>
            <person name="Alfaro M."/>
            <person name="Sun H."/>
            <person name="Tritt A."/>
            <person name="Yoshinaga Y."/>
            <person name="Zwiers L.-H."/>
            <person name="Turgeon B."/>
            <person name="Goodwin S."/>
            <person name="Spatafora J."/>
            <person name="Crous P."/>
            <person name="Grigoriev I."/>
        </authorList>
    </citation>
    <scope>NUCLEOTIDE SEQUENCE</scope>
    <source>
        <strain evidence="2">CBS 269.34</strain>
    </source>
</reference>
<sequence length="481" mass="53634">MADGSWLQDRAANPPGPDNARPVASSRPRVRPSSSVLEALQAAATSCYNSTDGGVTLVAAARMSAPTDVALPASQSSLTTLPAKTFPWTKLPAELKLKVSREILTFPNMILKIIKTDKYGHAICVGTEYSTRDWVHYGPWEGPTVVDQKLIAVMQQPFILALLGSSEKRMTASLDATMKRLQDADVELGLEAFYKGSRFEAPLQRYHATIGTLNPKSFVQLREFHLLQNYNKEKLTTLCKRLSKIRTLRVLKLGYPAVTQRLIDLHKADLDRPSPDVRLASRHTGSQVPALITELVHAAAHLIATPGNRNWKNILELHPNIGCEKWISPGEGFMEAHPWLQWDKEARMMNGDDVRGFRELLKTTVHEAGLTFAGRNLNKMGEMEIMRVLRAGKRIWDEDQEAEGSPKQPGQAGLGVRYAKLFHTPRVWRTNPYTWDSRGMLRQVLQVESPGPRILSKSDGKPSGQMDTYSIITSVVMNVSR</sequence>
<dbReference type="AlphaFoldDB" id="A0A6A6RBK9"/>
<dbReference type="Proteomes" id="UP000799750">
    <property type="component" value="Unassembled WGS sequence"/>
</dbReference>
<protein>
    <submittedName>
        <fullName evidence="2">Uncharacterized protein</fullName>
    </submittedName>
</protein>
<feature type="region of interest" description="Disordered" evidence="1">
    <location>
        <begin position="1"/>
        <end position="32"/>
    </location>
</feature>
<evidence type="ECO:0000256" key="1">
    <source>
        <dbReference type="SAM" id="MobiDB-lite"/>
    </source>
</evidence>
<keyword evidence="3" id="KW-1185">Reference proteome</keyword>
<organism evidence="2 3">
    <name type="scientific">Lophium mytilinum</name>
    <dbReference type="NCBI Taxonomy" id="390894"/>
    <lineage>
        <taxon>Eukaryota</taxon>
        <taxon>Fungi</taxon>
        <taxon>Dikarya</taxon>
        <taxon>Ascomycota</taxon>
        <taxon>Pezizomycotina</taxon>
        <taxon>Dothideomycetes</taxon>
        <taxon>Pleosporomycetidae</taxon>
        <taxon>Mytilinidiales</taxon>
        <taxon>Mytilinidiaceae</taxon>
        <taxon>Lophium</taxon>
    </lineage>
</organism>
<evidence type="ECO:0000313" key="2">
    <source>
        <dbReference type="EMBL" id="KAF2502109.1"/>
    </source>
</evidence>
<feature type="compositionally biased region" description="Low complexity" evidence="1">
    <location>
        <begin position="20"/>
        <end position="32"/>
    </location>
</feature>
<proteinExistence type="predicted"/>